<organism evidence="5 6">
    <name type="scientific">Blattamonas nauphoetae</name>
    <dbReference type="NCBI Taxonomy" id="2049346"/>
    <lineage>
        <taxon>Eukaryota</taxon>
        <taxon>Metamonada</taxon>
        <taxon>Preaxostyla</taxon>
        <taxon>Oxymonadida</taxon>
        <taxon>Blattamonas</taxon>
    </lineage>
</organism>
<evidence type="ECO:0000259" key="4">
    <source>
        <dbReference type="Pfam" id="PF03725"/>
    </source>
</evidence>
<comment type="caution">
    <text evidence="5">The sequence shown here is derived from an EMBL/GenBank/DDBJ whole genome shotgun (WGS) entry which is preliminary data.</text>
</comment>
<dbReference type="SUPFAM" id="SSF55666">
    <property type="entry name" value="Ribonuclease PH domain 2-like"/>
    <property type="match status" value="1"/>
</dbReference>
<proteinExistence type="inferred from homology"/>
<keyword evidence="6" id="KW-1185">Reference proteome</keyword>
<evidence type="ECO:0000256" key="2">
    <source>
        <dbReference type="SAM" id="MobiDB-lite"/>
    </source>
</evidence>
<dbReference type="InterPro" id="IPR027408">
    <property type="entry name" value="PNPase/RNase_PH_dom_sf"/>
</dbReference>
<evidence type="ECO:0000313" key="6">
    <source>
        <dbReference type="Proteomes" id="UP001281761"/>
    </source>
</evidence>
<dbReference type="InterPro" id="IPR036345">
    <property type="entry name" value="ExoRNase_PH_dom2_sf"/>
</dbReference>
<dbReference type="PANTHER" id="PTHR11953:SF0">
    <property type="entry name" value="EXOSOME COMPLEX COMPONENT RRP41"/>
    <property type="match status" value="1"/>
</dbReference>
<protein>
    <submittedName>
        <fullName evidence="5">Exosome complex component RRP41 like protein</fullName>
    </submittedName>
</protein>
<feature type="compositionally biased region" description="Basic and acidic residues" evidence="2">
    <location>
        <begin position="14"/>
        <end position="28"/>
    </location>
</feature>
<dbReference type="Pfam" id="PF03725">
    <property type="entry name" value="RNase_PH_C"/>
    <property type="match status" value="1"/>
</dbReference>
<dbReference type="InterPro" id="IPR001247">
    <property type="entry name" value="ExoRNase_PH_dom1"/>
</dbReference>
<dbReference type="SUPFAM" id="SSF54211">
    <property type="entry name" value="Ribosomal protein S5 domain 2-like"/>
    <property type="match status" value="1"/>
</dbReference>
<sequence>MGGTEVRATVTGPRQDHQKSGTNKDRGTIETGFFISPFAPVDRKNSSRFDKRSKETQALLIHLFESIVILDQLPRSSIQINITVIDSDGSLQAATINAAVLALVSAGIPMKSLVSACEVSLIDDEILLDPTQDETYFASGTLLTGHVTHSNDIALMESTGQIPHDTLTSMLAQAHQGCEQITDFMEKALQTYAESLSGVR</sequence>
<feature type="domain" description="Exoribonuclease phosphorolytic" evidence="4">
    <location>
        <begin position="113"/>
        <end position="177"/>
    </location>
</feature>
<dbReference type="InterPro" id="IPR050080">
    <property type="entry name" value="RNase_PH"/>
</dbReference>
<dbReference type="PANTHER" id="PTHR11953">
    <property type="entry name" value="EXOSOME COMPLEX COMPONENT"/>
    <property type="match status" value="1"/>
</dbReference>
<reference evidence="5 6" key="1">
    <citation type="journal article" date="2022" name="bioRxiv">
        <title>Genomics of Preaxostyla Flagellates Illuminates Evolutionary Transitions and the Path Towards Mitochondrial Loss.</title>
        <authorList>
            <person name="Novak L.V.F."/>
            <person name="Treitli S.C."/>
            <person name="Pyrih J."/>
            <person name="Halakuc P."/>
            <person name="Pipaliya S.V."/>
            <person name="Vacek V."/>
            <person name="Brzon O."/>
            <person name="Soukal P."/>
            <person name="Eme L."/>
            <person name="Dacks J.B."/>
            <person name="Karnkowska A."/>
            <person name="Elias M."/>
            <person name="Hampl V."/>
        </authorList>
    </citation>
    <scope>NUCLEOTIDE SEQUENCE [LARGE SCALE GENOMIC DNA]</scope>
    <source>
        <strain evidence="5">NAU3</strain>
        <tissue evidence="5">Gut</tissue>
    </source>
</reference>
<evidence type="ECO:0000259" key="3">
    <source>
        <dbReference type="Pfam" id="PF01138"/>
    </source>
</evidence>
<gene>
    <name evidence="5" type="ORF">BLNAU_6480</name>
</gene>
<dbReference type="EMBL" id="JARBJD010000037">
    <property type="protein sequence ID" value="KAK2958446.1"/>
    <property type="molecule type" value="Genomic_DNA"/>
</dbReference>
<dbReference type="InterPro" id="IPR015847">
    <property type="entry name" value="ExoRNase_PH_dom2"/>
</dbReference>
<evidence type="ECO:0000313" key="5">
    <source>
        <dbReference type="EMBL" id="KAK2958446.1"/>
    </source>
</evidence>
<dbReference type="InterPro" id="IPR020568">
    <property type="entry name" value="Ribosomal_Su5_D2-typ_SF"/>
</dbReference>
<evidence type="ECO:0000256" key="1">
    <source>
        <dbReference type="ARBA" id="ARBA00006678"/>
    </source>
</evidence>
<feature type="region of interest" description="Disordered" evidence="2">
    <location>
        <begin position="1"/>
        <end position="29"/>
    </location>
</feature>
<feature type="domain" description="Exoribonuclease phosphorolytic" evidence="3">
    <location>
        <begin position="1"/>
        <end position="109"/>
    </location>
</feature>
<dbReference type="Gene3D" id="3.30.230.70">
    <property type="entry name" value="GHMP Kinase, N-terminal domain"/>
    <property type="match status" value="1"/>
</dbReference>
<dbReference type="Proteomes" id="UP001281761">
    <property type="component" value="Unassembled WGS sequence"/>
</dbReference>
<name>A0ABQ9Y3Y3_9EUKA</name>
<accession>A0ABQ9Y3Y3</accession>
<dbReference type="Pfam" id="PF01138">
    <property type="entry name" value="RNase_PH"/>
    <property type="match status" value="1"/>
</dbReference>
<comment type="similarity">
    <text evidence="1">Belongs to the RNase PH family.</text>
</comment>